<dbReference type="PANTHER" id="PTHR30486">
    <property type="entry name" value="TWITCHING MOTILITY PROTEIN PILT"/>
    <property type="match status" value="1"/>
</dbReference>
<dbReference type="GO" id="GO:0005524">
    <property type="term" value="F:ATP binding"/>
    <property type="evidence" value="ECO:0007669"/>
    <property type="project" value="InterPro"/>
</dbReference>
<gene>
    <name evidence="3" type="ORF">SAMN05216454_1036</name>
</gene>
<protein>
    <submittedName>
        <fullName evidence="3">Twitching motility protein PilT</fullName>
    </submittedName>
</protein>
<proteinExistence type="inferred from homology"/>
<dbReference type="AlphaFoldDB" id="A0A1H8FZR8"/>
<dbReference type="NCBIfam" id="TIGR01420">
    <property type="entry name" value="pilT_fam"/>
    <property type="match status" value="1"/>
</dbReference>
<dbReference type="SMART" id="SM00382">
    <property type="entry name" value="AAA"/>
    <property type="match status" value="1"/>
</dbReference>
<sequence length="352" mass="39877">MGKIIDFIDDISTYAYSDIHIKENGNIALRILGDISFSNCFVELKDIEEFFKEINLDSVDYLKKVSEVDFSFYSSQSRFRGNIFFSMGRLSISLRRIDNTIKGFRELLIPIAVESLCNFSSGLVFITGPTGSGKTTSLAAIIDYINENSKRHIITIEDPIEFVFKNKNSIITQREVGKDTASFSDAIKSALRQDPDVIVIGEIRDKDTMINAISAAQTGHLCFCTLHTIGAVDTIERIMGFFSGDEKEKIRFEVSIVLKAILSQQLIKIEDSRTPIVEFIKIEKSISNIIKEGKINQIQNYIQINSSKGLVSMDSELLKMYYKGFINKEDILRKCLDKEYVLKNIDKGIFKT</sequence>
<dbReference type="CDD" id="cd01131">
    <property type="entry name" value="PilT"/>
    <property type="match status" value="1"/>
</dbReference>
<dbReference type="STRING" id="215200.SAMN05216454_1036"/>
<dbReference type="PANTHER" id="PTHR30486:SF6">
    <property type="entry name" value="TYPE IV PILUS RETRACTATION ATPASE PILT"/>
    <property type="match status" value="1"/>
</dbReference>
<dbReference type="GO" id="GO:0016887">
    <property type="term" value="F:ATP hydrolysis activity"/>
    <property type="evidence" value="ECO:0007669"/>
    <property type="project" value="InterPro"/>
</dbReference>
<evidence type="ECO:0000256" key="1">
    <source>
        <dbReference type="ARBA" id="ARBA00006611"/>
    </source>
</evidence>
<evidence type="ECO:0000259" key="2">
    <source>
        <dbReference type="PROSITE" id="PS00662"/>
    </source>
</evidence>
<dbReference type="InterPro" id="IPR050921">
    <property type="entry name" value="T4SS_GSP_E_ATPase"/>
</dbReference>
<dbReference type="SUPFAM" id="SSF52540">
    <property type="entry name" value="P-loop containing nucleoside triphosphate hydrolases"/>
    <property type="match status" value="1"/>
</dbReference>
<dbReference type="Gene3D" id="3.40.50.300">
    <property type="entry name" value="P-loop containing nucleotide triphosphate hydrolases"/>
    <property type="match status" value="1"/>
</dbReference>
<dbReference type="Gene3D" id="3.30.450.90">
    <property type="match status" value="1"/>
</dbReference>
<dbReference type="Pfam" id="PF00437">
    <property type="entry name" value="T2SSE"/>
    <property type="match status" value="1"/>
</dbReference>
<evidence type="ECO:0000313" key="4">
    <source>
        <dbReference type="Proteomes" id="UP000199512"/>
    </source>
</evidence>
<organism evidence="3 4">
    <name type="scientific">Peptostreptococcus russellii</name>
    <dbReference type="NCBI Taxonomy" id="215200"/>
    <lineage>
        <taxon>Bacteria</taxon>
        <taxon>Bacillati</taxon>
        <taxon>Bacillota</taxon>
        <taxon>Clostridia</taxon>
        <taxon>Peptostreptococcales</taxon>
        <taxon>Peptostreptococcaceae</taxon>
        <taxon>Peptostreptococcus</taxon>
    </lineage>
</organism>
<comment type="similarity">
    <text evidence="1">Belongs to the GSP E family.</text>
</comment>
<keyword evidence="4" id="KW-1185">Reference proteome</keyword>
<dbReference type="RefSeq" id="WP_180366707.1">
    <property type="nucleotide sequence ID" value="NZ_FODF01000003.1"/>
</dbReference>
<accession>A0A1H8FZR8</accession>
<dbReference type="InterPro" id="IPR006321">
    <property type="entry name" value="PilT/PilU"/>
</dbReference>
<dbReference type="InterPro" id="IPR001482">
    <property type="entry name" value="T2SS/T4SS_dom"/>
</dbReference>
<name>A0A1H8FZR8_9FIRM</name>
<feature type="domain" description="Bacterial type II secretion system protein E" evidence="2">
    <location>
        <begin position="191"/>
        <end position="205"/>
    </location>
</feature>
<evidence type="ECO:0000313" key="3">
    <source>
        <dbReference type="EMBL" id="SEN37341.1"/>
    </source>
</evidence>
<dbReference type="EMBL" id="FODF01000003">
    <property type="protein sequence ID" value="SEN37341.1"/>
    <property type="molecule type" value="Genomic_DNA"/>
</dbReference>
<dbReference type="InterPro" id="IPR003593">
    <property type="entry name" value="AAA+_ATPase"/>
</dbReference>
<dbReference type="PROSITE" id="PS00662">
    <property type="entry name" value="T2SP_E"/>
    <property type="match status" value="1"/>
</dbReference>
<reference evidence="3 4" key="1">
    <citation type="submission" date="2016-10" db="EMBL/GenBank/DDBJ databases">
        <authorList>
            <person name="de Groot N.N."/>
        </authorList>
    </citation>
    <scope>NUCLEOTIDE SEQUENCE [LARGE SCALE GENOMIC DNA]</scope>
    <source>
        <strain evidence="3 4">Calf135</strain>
    </source>
</reference>
<dbReference type="Proteomes" id="UP000199512">
    <property type="component" value="Unassembled WGS sequence"/>
</dbReference>
<dbReference type="InterPro" id="IPR027417">
    <property type="entry name" value="P-loop_NTPase"/>
</dbReference>